<dbReference type="AlphaFoldDB" id="A0A8H3FRJ1"/>
<keyword evidence="2" id="KW-1185">Reference proteome</keyword>
<organism evidence="1 2">
    <name type="scientific">Heterodermia speciosa</name>
    <dbReference type="NCBI Taxonomy" id="116794"/>
    <lineage>
        <taxon>Eukaryota</taxon>
        <taxon>Fungi</taxon>
        <taxon>Dikarya</taxon>
        <taxon>Ascomycota</taxon>
        <taxon>Pezizomycotina</taxon>
        <taxon>Lecanoromycetes</taxon>
        <taxon>OSLEUM clade</taxon>
        <taxon>Lecanoromycetidae</taxon>
        <taxon>Caliciales</taxon>
        <taxon>Physciaceae</taxon>
        <taxon>Heterodermia</taxon>
    </lineage>
</organism>
<dbReference type="InterPro" id="IPR036691">
    <property type="entry name" value="Endo/exonu/phosph_ase_sf"/>
</dbReference>
<name>A0A8H3FRJ1_9LECA</name>
<reference evidence="1" key="1">
    <citation type="submission" date="2021-03" db="EMBL/GenBank/DDBJ databases">
        <authorList>
            <person name="Tagirdzhanova G."/>
        </authorList>
    </citation>
    <scope>NUCLEOTIDE SEQUENCE</scope>
</reference>
<evidence type="ECO:0000313" key="1">
    <source>
        <dbReference type="EMBL" id="CAF9929523.1"/>
    </source>
</evidence>
<evidence type="ECO:0000313" key="2">
    <source>
        <dbReference type="Proteomes" id="UP000664521"/>
    </source>
</evidence>
<dbReference type="CDD" id="cd09083">
    <property type="entry name" value="EEP-1"/>
    <property type="match status" value="1"/>
</dbReference>
<accession>A0A8H3FRJ1</accession>
<gene>
    <name evidence="1" type="ORF">HETSPECPRED_007378</name>
</gene>
<comment type="caution">
    <text evidence="1">The sequence shown here is derived from an EMBL/GenBank/DDBJ whole genome shotgun (WGS) entry which is preliminary data.</text>
</comment>
<dbReference type="EMBL" id="CAJPDS010000052">
    <property type="protein sequence ID" value="CAF9929523.1"/>
    <property type="molecule type" value="Genomic_DNA"/>
</dbReference>
<sequence length="284" mass="32696">MRSHSPLAIRLLTHNIRYATSSPFKGEDYWPIRKPRMINELRFNTAHCPESFICLQEVLHGQLLDIVSGLNSSHDTEWQYIGVGRDDGHEAGEYSPILYRPAIWELIEWNTIWLSPTPDKPSIGWDAACIRILTIGIFQHRESKKRVVAMSTHLDHAGPISRVESAKIILKQTAEYRDEANGIFLAGDFNSPPDTEAYKLMISNDSLMFDLRSHVPEEERYGHNLTFSGFQNKPDHRIDFLFLEKCRDSKDPWRVNGYAVLENRFEDNVYNSDHRAVVGDVQLS</sequence>
<dbReference type="InterPro" id="IPR050410">
    <property type="entry name" value="CCR4/nocturin_mRNA_transcr"/>
</dbReference>
<dbReference type="OrthoDB" id="276515at2759"/>
<dbReference type="Proteomes" id="UP000664521">
    <property type="component" value="Unassembled WGS sequence"/>
</dbReference>
<proteinExistence type="predicted"/>
<evidence type="ECO:0008006" key="3">
    <source>
        <dbReference type="Google" id="ProtNLM"/>
    </source>
</evidence>
<dbReference type="SUPFAM" id="SSF56219">
    <property type="entry name" value="DNase I-like"/>
    <property type="match status" value="1"/>
</dbReference>
<dbReference type="FunFam" id="3.60.10.10:FF:000101">
    <property type="entry name" value="Endonuclease/exonuclease/phosphatase family protein"/>
    <property type="match status" value="1"/>
</dbReference>
<dbReference type="PANTHER" id="PTHR12121:SF36">
    <property type="entry name" value="ENDONUCLEASE_EXONUCLEASE_PHOSPHATASE DOMAIN-CONTAINING PROTEIN"/>
    <property type="match status" value="1"/>
</dbReference>
<dbReference type="PANTHER" id="PTHR12121">
    <property type="entry name" value="CARBON CATABOLITE REPRESSOR PROTEIN 4"/>
    <property type="match status" value="1"/>
</dbReference>
<dbReference type="Gene3D" id="3.60.10.10">
    <property type="entry name" value="Endonuclease/exonuclease/phosphatase"/>
    <property type="match status" value="1"/>
</dbReference>
<dbReference type="GO" id="GO:0000175">
    <property type="term" value="F:3'-5'-RNA exonuclease activity"/>
    <property type="evidence" value="ECO:0007669"/>
    <property type="project" value="TreeGrafter"/>
</dbReference>
<protein>
    <recommendedName>
        <fullName evidence="3">Endonuclease/exonuclease/phosphatase domain-containing protein</fullName>
    </recommendedName>
</protein>